<gene>
    <name evidence="3" type="ORF">BDK51DRAFT_34738</name>
</gene>
<dbReference type="OrthoDB" id="447637at2759"/>
<feature type="region of interest" description="Disordered" evidence="1">
    <location>
        <begin position="1"/>
        <end position="34"/>
    </location>
</feature>
<dbReference type="EMBL" id="KZ994402">
    <property type="protein sequence ID" value="RKO93032.1"/>
    <property type="molecule type" value="Genomic_DNA"/>
</dbReference>
<sequence>MSEHIRIELLDPRGREQKRRTENQARPSNLSMDVSDNLKSLARSRTDIFEGDELAAKKRRETKLKDDSSKITWDGHSTSVGSVTQKVASAAASSAASAVYSMPARPAVPYPGASFQVQYPASSQYATPYQPQMWQGPQATYYPTLPPDRRTTTTTQAPAPAAANTL</sequence>
<organism evidence="3 4">
    <name type="scientific">Blyttiomyces helicus</name>
    <dbReference type="NCBI Taxonomy" id="388810"/>
    <lineage>
        <taxon>Eukaryota</taxon>
        <taxon>Fungi</taxon>
        <taxon>Fungi incertae sedis</taxon>
        <taxon>Chytridiomycota</taxon>
        <taxon>Chytridiomycota incertae sedis</taxon>
        <taxon>Chytridiomycetes</taxon>
        <taxon>Chytridiomycetes incertae sedis</taxon>
        <taxon>Blyttiomyces</taxon>
    </lineage>
</organism>
<accession>A0A4P9WKV8</accession>
<feature type="compositionally biased region" description="Polar residues" evidence="1">
    <location>
        <begin position="24"/>
        <end position="34"/>
    </location>
</feature>
<feature type="region of interest" description="Disordered" evidence="1">
    <location>
        <begin position="138"/>
        <end position="166"/>
    </location>
</feature>
<evidence type="ECO:0000313" key="4">
    <source>
        <dbReference type="Proteomes" id="UP000269721"/>
    </source>
</evidence>
<dbReference type="Pfam" id="PF12230">
    <property type="entry name" value="PRP21_like_P"/>
    <property type="match status" value="1"/>
</dbReference>
<reference evidence="4" key="1">
    <citation type="journal article" date="2018" name="Nat. Microbiol.">
        <title>Leveraging single-cell genomics to expand the fungal tree of life.</title>
        <authorList>
            <person name="Ahrendt S.R."/>
            <person name="Quandt C.A."/>
            <person name="Ciobanu D."/>
            <person name="Clum A."/>
            <person name="Salamov A."/>
            <person name="Andreopoulos B."/>
            <person name="Cheng J.F."/>
            <person name="Woyke T."/>
            <person name="Pelin A."/>
            <person name="Henrissat B."/>
            <person name="Reynolds N.K."/>
            <person name="Benny G.L."/>
            <person name="Smith M.E."/>
            <person name="James T.Y."/>
            <person name="Grigoriev I.V."/>
        </authorList>
    </citation>
    <scope>NUCLEOTIDE SEQUENCE [LARGE SCALE GENOMIC DNA]</scope>
</reference>
<keyword evidence="4" id="KW-1185">Reference proteome</keyword>
<feature type="compositionally biased region" description="Low complexity" evidence="1">
    <location>
        <begin position="152"/>
        <end position="166"/>
    </location>
</feature>
<evidence type="ECO:0000313" key="3">
    <source>
        <dbReference type="EMBL" id="RKO93032.1"/>
    </source>
</evidence>
<dbReference type="InterPro" id="IPR022030">
    <property type="entry name" value="SF3A1_dom"/>
</dbReference>
<feature type="compositionally biased region" description="Basic and acidic residues" evidence="1">
    <location>
        <begin position="1"/>
        <end position="23"/>
    </location>
</feature>
<proteinExistence type="predicted"/>
<evidence type="ECO:0000256" key="1">
    <source>
        <dbReference type="SAM" id="MobiDB-lite"/>
    </source>
</evidence>
<name>A0A4P9WKV8_9FUNG</name>
<feature type="region of interest" description="Disordered" evidence="1">
    <location>
        <begin position="58"/>
        <end position="77"/>
    </location>
</feature>
<dbReference type="Proteomes" id="UP000269721">
    <property type="component" value="Unassembled WGS sequence"/>
</dbReference>
<feature type="domain" description="Splicing factor 3A subunit 1 conserved" evidence="2">
    <location>
        <begin position="1"/>
        <end position="43"/>
    </location>
</feature>
<protein>
    <recommendedName>
        <fullName evidence="2">Splicing factor 3A subunit 1 conserved domain-containing protein</fullName>
    </recommendedName>
</protein>
<evidence type="ECO:0000259" key="2">
    <source>
        <dbReference type="Pfam" id="PF12230"/>
    </source>
</evidence>
<dbReference type="AlphaFoldDB" id="A0A4P9WKV8"/>